<dbReference type="GO" id="GO:0006355">
    <property type="term" value="P:regulation of DNA-templated transcription"/>
    <property type="evidence" value="ECO:0007669"/>
    <property type="project" value="InterPro"/>
</dbReference>
<feature type="domain" description="HTH luxR-type" evidence="7">
    <location>
        <begin position="150"/>
        <end position="215"/>
    </location>
</feature>
<sequence>MTGCPLTAPNPPVILCIEDEMQLRRDIADELAEAGYAVIEAGSGAEAIGILAKTHPDLVLCDISMPGLSGYDVLDALREQDAAHAEIPFVFLSALADPRQVVDGKRRGADDYLVKPIDYDLLLATIEARLRQIRRIRSGRSDFSAAGPPDFATVFGMTQSESQVTSLLIQGKSLMQIANELAVSRTTVAFHLRHIFQKTRTNRQAELVSLLLQGHLPIE</sequence>
<dbReference type="Gene3D" id="1.10.10.10">
    <property type="entry name" value="Winged helix-like DNA-binding domain superfamily/Winged helix DNA-binding domain"/>
    <property type="match status" value="1"/>
</dbReference>
<dbReference type="GO" id="GO:0005829">
    <property type="term" value="C:cytosol"/>
    <property type="evidence" value="ECO:0007669"/>
    <property type="project" value="TreeGrafter"/>
</dbReference>
<dbReference type="PANTHER" id="PTHR48111:SF1">
    <property type="entry name" value="TWO-COMPONENT RESPONSE REGULATOR ORR33"/>
    <property type="match status" value="1"/>
</dbReference>
<feature type="domain" description="Response regulatory" evidence="8">
    <location>
        <begin position="13"/>
        <end position="130"/>
    </location>
</feature>
<keyword evidence="3" id="KW-0805">Transcription regulation</keyword>
<dbReference type="Proteomes" id="UP000199125">
    <property type="component" value="Unassembled WGS sequence"/>
</dbReference>
<keyword evidence="4" id="KW-0238">DNA-binding</keyword>
<evidence type="ECO:0000259" key="7">
    <source>
        <dbReference type="PROSITE" id="PS50043"/>
    </source>
</evidence>
<dbReference type="InterPro" id="IPR001789">
    <property type="entry name" value="Sig_transdc_resp-reg_receiver"/>
</dbReference>
<evidence type="ECO:0000256" key="2">
    <source>
        <dbReference type="ARBA" id="ARBA00023012"/>
    </source>
</evidence>
<dbReference type="PRINTS" id="PR00038">
    <property type="entry name" value="HTHLUXR"/>
</dbReference>
<keyword evidence="10" id="KW-1185">Reference proteome</keyword>
<evidence type="ECO:0000256" key="4">
    <source>
        <dbReference type="ARBA" id="ARBA00023125"/>
    </source>
</evidence>
<dbReference type="SMART" id="SM00448">
    <property type="entry name" value="REC"/>
    <property type="match status" value="1"/>
</dbReference>
<protein>
    <submittedName>
        <fullName evidence="9">Two component transcriptional regulator, LuxR family</fullName>
    </submittedName>
</protein>
<dbReference type="PANTHER" id="PTHR48111">
    <property type="entry name" value="REGULATOR OF RPOS"/>
    <property type="match status" value="1"/>
</dbReference>
<dbReference type="Pfam" id="PF00196">
    <property type="entry name" value="GerE"/>
    <property type="match status" value="1"/>
</dbReference>
<dbReference type="OrthoDB" id="5292887at2"/>
<dbReference type="GO" id="GO:0000156">
    <property type="term" value="F:phosphorelay response regulator activity"/>
    <property type="evidence" value="ECO:0007669"/>
    <property type="project" value="TreeGrafter"/>
</dbReference>
<organism evidence="9 10">
    <name type="scientific">Paracoccus alkenifer</name>
    <dbReference type="NCBI Taxonomy" id="65735"/>
    <lineage>
        <taxon>Bacteria</taxon>
        <taxon>Pseudomonadati</taxon>
        <taxon>Pseudomonadota</taxon>
        <taxon>Alphaproteobacteria</taxon>
        <taxon>Rhodobacterales</taxon>
        <taxon>Paracoccaceae</taxon>
        <taxon>Paracoccus</taxon>
    </lineage>
</organism>
<dbReference type="CDD" id="cd00156">
    <property type="entry name" value="REC"/>
    <property type="match status" value="1"/>
</dbReference>
<dbReference type="SMART" id="SM00421">
    <property type="entry name" value="HTH_LUXR"/>
    <property type="match status" value="1"/>
</dbReference>
<dbReference type="SUPFAM" id="SSF52172">
    <property type="entry name" value="CheY-like"/>
    <property type="match status" value="1"/>
</dbReference>
<evidence type="ECO:0000313" key="10">
    <source>
        <dbReference type="Proteomes" id="UP000199125"/>
    </source>
</evidence>
<evidence type="ECO:0000256" key="1">
    <source>
        <dbReference type="ARBA" id="ARBA00022553"/>
    </source>
</evidence>
<gene>
    <name evidence="9" type="ORF">SAMN04488075_0485</name>
</gene>
<dbReference type="CDD" id="cd06170">
    <property type="entry name" value="LuxR_C_like"/>
    <property type="match status" value="1"/>
</dbReference>
<feature type="modified residue" description="4-aspartylphosphate" evidence="6">
    <location>
        <position position="62"/>
    </location>
</feature>
<keyword evidence="5" id="KW-0804">Transcription</keyword>
<keyword evidence="2" id="KW-0902">Two-component regulatory system</keyword>
<dbReference type="InterPro" id="IPR016032">
    <property type="entry name" value="Sig_transdc_resp-reg_C-effctor"/>
</dbReference>
<proteinExistence type="predicted"/>
<dbReference type="InterPro" id="IPR011006">
    <property type="entry name" value="CheY-like_superfamily"/>
</dbReference>
<evidence type="ECO:0000256" key="6">
    <source>
        <dbReference type="PROSITE-ProRule" id="PRU00169"/>
    </source>
</evidence>
<dbReference type="PROSITE" id="PS50110">
    <property type="entry name" value="RESPONSE_REGULATORY"/>
    <property type="match status" value="1"/>
</dbReference>
<dbReference type="STRING" id="65735.SAMN04488075_0485"/>
<dbReference type="SUPFAM" id="SSF46894">
    <property type="entry name" value="C-terminal effector domain of the bipartite response regulators"/>
    <property type="match status" value="1"/>
</dbReference>
<dbReference type="Gene3D" id="3.40.50.2300">
    <property type="match status" value="1"/>
</dbReference>
<dbReference type="PROSITE" id="PS50043">
    <property type="entry name" value="HTH_LUXR_2"/>
    <property type="match status" value="1"/>
</dbReference>
<name>A0A1H6JLT3_9RHOB</name>
<evidence type="ECO:0000256" key="3">
    <source>
        <dbReference type="ARBA" id="ARBA00023015"/>
    </source>
</evidence>
<dbReference type="InterPro" id="IPR039420">
    <property type="entry name" value="WalR-like"/>
</dbReference>
<reference evidence="10" key="1">
    <citation type="submission" date="2016-10" db="EMBL/GenBank/DDBJ databases">
        <authorList>
            <person name="Varghese N."/>
            <person name="Submissions S."/>
        </authorList>
    </citation>
    <scope>NUCLEOTIDE SEQUENCE [LARGE SCALE GENOMIC DNA]</scope>
    <source>
        <strain evidence="10">DSM 11593</strain>
    </source>
</reference>
<dbReference type="AlphaFoldDB" id="A0A1H6JLT3"/>
<evidence type="ECO:0000313" key="9">
    <source>
        <dbReference type="EMBL" id="SEH63317.1"/>
    </source>
</evidence>
<dbReference type="Pfam" id="PF00072">
    <property type="entry name" value="Response_reg"/>
    <property type="match status" value="1"/>
</dbReference>
<dbReference type="InterPro" id="IPR036388">
    <property type="entry name" value="WH-like_DNA-bd_sf"/>
</dbReference>
<evidence type="ECO:0000256" key="5">
    <source>
        <dbReference type="ARBA" id="ARBA00023163"/>
    </source>
</evidence>
<accession>A0A1H6JLT3</accession>
<keyword evidence="1 6" id="KW-0597">Phosphoprotein</keyword>
<dbReference type="EMBL" id="FNXG01000001">
    <property type="protein sequence ID" value="SEH63317.1"/>
    <property type="molecule type" value="Genomic_DNA"/>
</dbReference>
<dbReference type="InterPro" id="IPR000792">
    <property type="entry name" value="Tscrpt_reg_LuxR_C"/>
</dbReference>
<dbReference type="GO" id="GO:0032993">
    <property type="term" value="C:protein-DNA complex"/>
    <property type="evidence" value="ECO:0007669"/>
    <property type="project" value="TreeGrafter"/>
</dbReference>
<evidence type="ECO:0000259" key="8">
    <source>
        <dbReference type="PROSITE" id="PS50110"/>
    </source>
</evidence>
<dbReference type="GO" id="GO:0000976">
    <property type="term" value="F:transcription cis-regulatory region binding"/>
    <property type="evidence" value="ECO:0007669"/>
    <property type="project" value="TreeGrafter"/>
</dbReference>
<dbReference type="RefSeq" id="WP_090844975.1">
    <property type="nucleotide sequence ID" value="NZ_FNXG01000001.1"/>
</dbReference>